<accession>A0A2U9PSL5</accession>
<feature type="region of interest" description="Disordered" evidence="1">
    <location>
        <begin position="1"/>
        <end position="30"/>
    </location>
</feature>
<dbReference type="Proteomes" id="UP000011200">
    <property type="component" value="Chromosome"/>
</dbReference>
<proteinExistence type="predicted"/>
<evidence type="ECO:0000313" key="2">
    <source>
        <dbReference type="EMBL" id="AWT54771.1"/>
    </source>
</evidence>
<name>A0A2U9PSL5_MYCSE</name>
<feature type="compositionally biased region" description="Polar residues" evidence="1">
    <location>
        <begin position="12"/>
        <end position="28"/>
    </location>
</feature>
<dbReference type="EMBL" id="CP027541">
    <property type="protein sequence ID" value="AWT54771.1"/>
    <property type="molecule type" value="Genomic_DNA"/>
</dbReference>
<protein>
    <submittedName>
        <fullName evidence="2">NAD-dependent epimerase/dehydratase</fullName>
    </submittedName>
</protein>
<dbReference type="AlphaFoldDB" id="A0A2U9PSL5"/>
<gene>
    <name evidence="2" type="ORF">D806_038040</name>
</gene>
<reference evidence="2 3" key="1">
    <citation type="journal article" date="2013" name="Genome Announc.">
        <title>Draft genome sequence of MKD8, a conjugal recipient Mycobacterium smegmatis strain.</title>
        <authorList>
            <person name="Gray T.A."/>
            <person name="Palumbo M.J."/>
            <person name="Derbyshire K.M."/>
        </authorList>
    </citation>
    <scope>NUCLEOTIDE SEQUENCE [LARGE SCALE GENOMIC DNA]</scope>
    <source>
        <strain evidence="2 3">MKD8</strain>
    </source>
</reference>
<evidence type="ECO:0000313" key="3">
    <source>
        <dbReference type="Proteomes" id="UP000011200"/>
    </source>
</evidence>
<reference evidence="3" key="2">
    <citation type="submission" date="2018-03" db="EMBL/GenBank/DDBJ databases">
        <authorList>
            <person name="Derbyshire K."/>
            <person name="Gray T.A."/>
            <person name="Champion M."/>
        </authorList>
    </citation>
    <scope>NUCLEOTIDE SEQUENCE [LARGE SCALE GENOMIC DNA]</scope>
    <source>
        <strain evidence="3">MKD8</strain>
    </source>
</reference>
<organism evidence="2 3">
    <name type="scientific">Mycolicibacterium smegmatis (strain MKD8)</name>
    <name type="common">Mycobacterium smegmatis</name>
    <dbReference type="NCBI Taxonomy" id="1214915"/>
    <lineage>
        <taxon>Bacteria</taxon>
        <taxon>Bacillati</taxon>
        <taxon>Actinomycetota</taxon>
        <taxon>Actinomycetes</taxon>
        <taxon>Mycobacteriales</taxon>
        <taxon>Mycobacteriaceae</taxon>
        <taxon>Mycolicibacterium</taxon>
    </lineage>
</organism>
<evidence type="ECO:0000256" key="1">
    <source>
        <dbReference type="SAM" id="MobiDB-lite"/>
    </source>
</evidence>
<sequence>MTAAVPAGTGTGSSDTPVSPSGRNSRNAPLSVARRVEHLGAKLGFDLTEPRRLVRDGMALTMLRLLDDRAHGDPAAHHAGMTRIMLQCPCRN</sequence>